<evidence type="ECO:0000256" key="3">
    <source>
        <dbReference type="ARBA" id="ARBA00022898"/>
    </source>
</evidence>
<name>A0AAE8N0A8_9PEZI</name>
<evidence type="ECO:0000256" key="2">
    <source>
        <dbReference type="ARBA" id="ARBA00008954"/>
    </source>
</evidence>
<dbReference type="SUPFAM" id="SSF53383">
    <property type="entry name" value="PLP-dependent transferases"/>
    <property type="match status" value="1"/>
</dbReference>
<dbReference type="PANTHER" id="PTHR43094:SF1">
    <property type="entry name" value="AMINOTRANSFERASE CLASS-III"/>
    <property type="match status" value="1"/>
</dbReference>
<dbReference type="GO" id="GO:0030170">
    <property type="term" value="F:pyridoxal phosphate binding"/>
    <property type="evidence" value="ECO:0007669"/>
    <property type="project" value="InterPro"/>
</dbReference>
<protein>
    <submittedName>
        <fullName evidence="5">Related to ARG8 - acetylornithine aminotransferase</fullName>
    </submittedName>
</protein>
<dbReference type="PANTHER" id="PTHR43094">
    <property type="entry name" value="AMINOTRANSFERASE"/>
    <property type="match status" value="1"/>
</dbReference>
<dbReference type="InterPro" id="IPR015421">
    <property type="entry name" value="PyrdxlP-dep_Trfase_major"/>
</dbReference>
<dbReference type="EMBL" id="ONZQ02000007">
    <property type="protein sequence ID" value="SPO02994.1"/>
    <property type="molecule type" value="Genomic_DNA"/>
</dbReference>
<keyword evidence="3 4" id="KW-0663">Pyridoxal phosphate</keyword>
<dbReference type="InterPro" id="IPR015424">
    <property type="entry name" value="PyrdxlP-dep_Trfase"/>
</dbReference>
<evidence type="ECO:0000256" key="4">
    <source>
        <dbReference type="RuleBase" id="RU003560"/>
    </source>
</evidence>
<dbReference type="Pfam" id="PF00202">
    <property type="entry name" value="Aminotran_3"/>
    <property type="match status" value="1"/>
</dbReference>
<dbReference type="CDD" id="cd00610">
    <property type="entry name" value="OAT_like"/>
    <property type="match status" value="1"/>
</dbReference>
<evidence type="ECO:0000256" key="1">
    <source>
        <dbReference type="ARBA" id="ARBA00001933"/>
    </source>
</evidence>
<dbReference type="GO" id="GO:0008483">
    <property type="term" value="F:transaminase activity"/>
    <property type="evidence" value="ECO:0007669"/>
    <property type="project" value="UniProtKB-KW"/>
</dbReference>
<comment type="caution">
    <text evidence="5">The sequence shown here is derived from an EMBL/GenBank/DDBJ whole genome shotgun (WGS) entry which is preliminary data.</text>
</comment>
<keyword evidence="6" id="KW-1185">Reference proteome</keyword>
<gene>
    <name evidence="5" type="ORF">DNG_05675</name>
</gene>
<dbReference type="InterPro" id="IPR005814">
    <property type="entry name" value="Aminotrans_3"/>
</dbReference>
<keyword evidence="5" id="KW-0808">Transferase</keyword>
<dbReference type="FunFam" id="3.40.640.10:FF:000004">
    <property type="entry name" value="Acetylornithine aminotransferase"/>
    <property type="match status" value="1"/>
</dbReference>
<keyword evidence="5" id="KW-0032">Aminotransferase</keyword>
<accession>A0AAE8N0A8</accession>
<comment type="similarity">
    <text evidence="2 4">Belongs to the class-III pyridoxal-phosphate-dependent aminotransferase family.</text>
</comment>
<comment type="cofactor">
    <cofactor evidence="1">
        <name>pyridoxal 5'-phosphate</name>
        <dbReference type="ChEBI" id="CHEBI:597326"/>
    </cofactor>
</comment>
<evidence type="ECO:0000313" key="6">
    <source>
        <dbReference type="Proteomes" id="UP001187682"/>
    </source>
</evidence>
<dbReference type="GO" id="GO:0005829">
    <property type="term" value="C:cytosol"/>
    <property type="evidence" value="ECO:0007669"/>
    <property type="project" value="TreeGrafter"/>
</dbReference>
<dbReference type="AlphaFoldDB" id="A0AAE8N0A8"/>
<sequence length="449" mass="47423">MSSAILHRSLDKTYPEAVSGEGVFLITRAGDRILDGSSGAAVSCLGHNNREVIDAIVKQTQSLSFAHTLFFTSDPAEQLALHLLAESRAAFAKVSFLCSGSEAVESALKIARQYHIYRGEPARVNFVGRAHSYHGNTLGALAAGNNPARRGTFGPILAPVFHHVSRCFYDADVGEGQSEESYEDGLIAEFEAKIGELGPETVAAIIVEPVVGSTLGAAPATKTYLPRLRKLCDRHGILLIFDEVMCGLGRSGTYHAWEQLGGVPPDLQTVGKGLAAGYQPLSAVLMAGKISEAFEAASAEGAEKFASGHTFQGHAVACAGALTVQRILKRDGLVRNVAEMGELLRDLLEKGLPADLVARGARVRGVGLFRAVDFGTVGREELGAPLAGEVGEETFGRGAAVYPCSAAVDAILFAPPFIISNEEVALLVDIFLGALNSVIEGRRARQLSS</sequence>
<dbReference type="Gene3D" id="3.40.640.10">
    <property type="entry name" value="Type I PLP-dependent aspartate aminotransferase-like (Major domain)"/>
    <property type="match status" value="1"/>
</dbReference>
<reference evidence="5" key="1">
    <citation type="submission" date="2018-03" db="EMBL/GenBank/DDBJ databases">
        <authorList>
            <person name="Guldener U."/>
        </authorList>
    </citation>
    <scope>NUCLEOTIDE SEQUENCE</scope>
</reference>
<dbReference type="PIRSF" id="PIRSF000521">
    <property type="entry name" value="Transaminase_4ab_Lys_Orn"/>
    <property type="match status" value="1"/>
</dbReference>
<evidence type="ECO:0000313" key="5">
    <source>
        <dbReference type="EMBL" id="SPO02994.1"/>
    </source>
</evidence>
<dbReference type="Gene3D" id="3.90.1150.10">
    <property type="entry name" value="Aspartate Aminotransferase, domain 1"/>
    <property type="match status" value="1"/>
</dbReference>
<dbReference type="Proteomes" id="UP001187682">
    <property type="component" value="Unassembled WGS sequence"/>
</dbReference>
<organism evidence="5 6">
    <name type="scientific">Cephalotrichum gorgonifer</name>
    <dbReference type="NCBI Taxonomy" id="2041049"/>
    <lineage>
        <taxon>Eukaryota</taxon>
        <taxon>Fungi</taxon>
        <taxon>Dikarya</taxon>
        <taxon>Ascomycota</taxon>
        <taxon>Pezizomycotina</taxon>
        <taxon>Sordariomycetes</taxon>
        <taxon>Hypocreomycetidae</taxon>
        <taxon>Microascales</taxon>
        <taxon>Microascaceae</taxon>
        <taxon>Cephalotrichum</taxon>
    </lineage>
</organism>
<dbReference type="InterPro" id="IPR015422">
    <property type="entry name" value="PyrdxlP-dep_Trfase_small"/>
</dbReference>
<proteinExistence type="inferred from homology"/>